<keyword evidence="5" id="KW-1185">Reference proteome</keyword>
<dbReference type="OrthoDB" id="6753945at2"/>
<organism evidence="4 5">
    <name type="scientific">Allonocardiopsis opalescens</name>
    <dbReference type="NCBI Taxonomy" id="1144618"/>
    <lineage>
        <taxon>Bacteria</taxon>
        <taxon>Bacillati</taxon>
        <taxon>Actinomycetota</taxon>
        <taxon>Actinomycetes</taxon>
        <taxon>Streptosporangiales</taxon>
        <taxon>Allonocardiopsis</taxon>
    </lineage>
</organism>
<name>A0A2T0PV43_9ACTN</name>
<evidence type="ECO:0000256" key="1">
    <source>
        <dbReference type="ARBA" id="ARBA00010062"/>
    </source>
</evidence>
<dbReference type="PANTHER" id="PTHR30483">
    <property type="entry name" value="LEUCINE-SPECIFIC-BINDING PROTEIN"/>
    <property type="match status" value="1"/>
</dbReference>
<feature type="domain" description="Leucine-binding protein" evidence="3">
    <location>
        <begin position="14"/>
        <end position="351"/>
    </location>
</feature>
<evidence type="ECO:0000313" key="4">
    <source>
        <dbReference type="EMBL" id="PRX95404.1"/>
    </source>
</evidence>
<gene>
    <name evidence="4" type="ORF">CLV72_10911</name>
</gene>
<dbReference type="EMBL" id="PVZC01000009">
    <property type="protein sequence ID" value="PRX95404.1"/>
    <property type="molecule type" value="Genomic_DNA"/>
</dbReference>
<evidence type="ECO:0000259" key="3">
    <source>
        <dbReference type="Pfam" id="PF13458"/>
    </source>
</evidence>
<dbReference type="SUPFAM" id="SSF53822">
    <property type="entry name" value="Periplasmic binding protein-like I"/>
    <property type="match status" value="1"/>
</dbReference>
<dbReference type="Gene3D" id="3.40.50.2300">
    <property type="match status" value="2"/>
</dbReference>
<evidence type="ECO:0000256" key="2">
    <source>
        <dbReference type="ARBA" id="ARBA00022729"/>
    </source>
</evidence>
<evidence type="ECO:0000313" key="5">
    <source>
        <dbReference type="Proteomes" id="UP000237846"/>
    </source>
</evidence>
<accession>A0A2T0PV43</accession>
<dbReference type="PANTHER" id="PTHR30483:SF6">
    <property type="entry name" value="PERIPLASMIC BINDING PROTEIN OF ABC TRANSPORTER FOR NATURAL AMINO ACIDS"/>
    <property type="match status" value="1"/>
</dbReference>
<dbReference type="AlphaFoldDB" id="A0A2T0PV43"/>
<dbReference type="Proteomes" id="UP000237846">
    <property type="component" value="Unassembled WGS sequence"/>
</dbReference>
<dbReference type="CDD" id="cd06337">
    <property type="entry name" value="PBP1_ABC_ligand_binding-like"/>
    <property type="match status" value="1"/>
</dbReference>
<dbReference type="RefSeq" id="WP_106251425.1">
    <property type="nucleotide sequence ID" value="NZ_PVZC01000009.1"/>
</dbReference>
<keyword evidence="2" id="KW-0732">Signal</keyword>
<protein>
    <submittedName>
        <fullName evidence="4">Amino acid/amide ABC transporter substrate-binding protein (HAAT family)</fullName>
    </submittedName>
</protein>
<dbReference type="Pfam" id="PF13458">
    <property type="entry name" value="Peripla_BP_6"/>
    <property type="match status" value="1"/>
</dbReference>
<proteinExistence type="inferred from homology"/>
<reference evidence="4 5" key="1">
    <citation type="submission" date="2018-03" db="EMBL/GenBank/DDBJ databases">
        <title>Genomic Encyclopedia of Archaeal and Bacterial Type Strains, Phase II (KMG-II): from individual species to whole genera.</title>
        <authorList>
            <person name="Goeker M."/>
        </authorList>
    </citation>
    <scope>NUCLEOTIDE SEQUENCE [LARGE SCALE GENOMIC DNA]</scope>
    <source>
        <strain evidence="4 5">DSM 45601</strain>
    </source>
</reference>
<dbReference type="InterPro" id="IPR028081">
    <property type="entry name" value="Leu-bd"/>
</dbReference>
<comment type="similarity">
    <text evidence="1">Belongs to the leucine-binding protein family.</text>
</comment>
<dbReference type="InterPro" id="IPR028082">
    <property type="entry name" value="Peripla_BP_I"/>
</dbReference>
<sequence>MVASGTAGGRELCVGAVVPRTGRLSQLGDPLSYVLDRLAPRLTAVVNGGRRYAVRLAVRDSRSEPEAARRAVRELVEADGVRVVVTMAGTKVLPAVADACEEIGVACVSTTFPWQAYVYGRGADPEHPFTWTYHFAWGLDDIAAVFAEMWERLGPARTVGCLWNDDVQGALLRHPEYGFAPAAEARGHKLVEAGGYREPAADLRAHVDRFRAAGADVVTSASTAADLALFWRQAREGGLRPRLLTCSRWLAYPRGAAAEALDDAGVATLVYWTPRHPFRSSLEDFGAAELADDYEQRTGKQWLQPLGLAYALIEVAVHALSTAADPTDRRSVADAVGRTDLETMAGRLDWTSGPTPNVALVPLVGGQWLRGGRHPHELAVVTNTRLPELAVEAELTPAH</sequence>
<comment type="caution">
    <text evidence="4">The sequence shown here is derived from an EMBL/GenBank/DDBJ whole genome shotgun (WGS) entry which is preliminary data.</text>
</comment>
<dbReference type="InterPro" id="IPR051010">
    <property type="entry name" value="BCAA_transport"/>
</dbReference>